<evidence type="ECO:0000256" key="2">
    <source>
        <dbReference type="ARBA" id="ARBA00022448"/>
    </source>
</evidence>
<sequence length="766" mass="83798">MLRHQESLSRATRRPLVPRSAVLTRSVPPATTGAVAYDSISSQETPIPTIRNEVFKSLPHQPAPSSSASQASSSFVLALQLPVAVAAAADPDPVLRTRHNRPAAAIATPLAFDAIESSPTLRSGPSSASTHGTDTPPSVLANAQLDDGSRISVAFRDLVYTVPVRAVANRHGNGNANGGTDGTGRGLSNDPEPPASQNQAASKWWHFGKKKHGGNMTCEKVVLHRISGEFRPGQLVGILGPSGSGKTSLLNILAGLPSAGKVSGDVMLNNQPLSPAAIRSVVGFVFQDDLILETMTVTEALAMSLRLRNPPMSQDEERNRIELAIDLLGLHDARDTLIGSAMQKGISGGERKRVAIGMELMARPAVVLLDECTTGLDSYTAFSVCSLLHKLAHRQGKTIVCTLHQPASNIVQVLDVIMILVKGKLLYHGPTADMVAFFSRLNFQCPQYTNPPDYVFIETSDPSIQLNSLVKYYPSFSQQIRYLSWRAWHNAIRNRLMLRAHLGQVVILGVLIGLIYLNVEGSASGPALSQSISGVLFFVATNMLFGAPCQPVFLREYLQGYYGVLAYYSSRTLVEFPFQVLFPLVFACISYWLVLFSASVPEFLVYCMFLTLLGLVGRPLAFAWRACLRIWVCLWRWCRTLLPLMLFGGLLVNSDTAPKWLSWLEWVSPVQYAFTGLMENYWRNRIVKGIVGNEHLDQIGVSARFGIFLNAVFLIVLWAAFTLLGYFGLRRIAYKAAGRNVVAPNFFSVAIGVESTRLVVFKGRSR</sequence>
<evidence type="ECO:0000256" key="7">
    <source>
        <dbReference type="ARBA" id="ARBA00023136"/>
    </source>
</evidence>
<keyword evidence="12" id="KW-1185">Reference proteome</keyword>
<dbReference type="PROSITE" id="PS50893">
    <property type="entry name" value="ABC_TRANSPORTER_2"/>
    <property type="match status" value="1"/>
</dbReference>
<dbReference type="Gene3D" id="3.40.50.300">
    <property type="entry name" value="P-loop containing nucleotide triphosphate hydrolases"/>
    <property type="match status" value="1"/>
</dbReference>
<gene>
    <name evidence="11" type="ORF">BCR44DRAFT_1516538</name>
</gene>
<dbReference type="STRING" id="765915.A0A1Y2H8X9"/>
<dbReference type="InterPro" id="IPR017871">
    <property type="entry name" value="ABC_transporter-like_CS"/>
</dbReference>
<comment type="caution">
    <text evidence="11">The sequence shown here is derived from an EMBL/GenBank/DDBJ whole genome shotgun (WGS) entry which is preliminary data.</text>
</comment>
<dbReference type="Pfam" id="PF01061">
    <property type="entry name" value="ABC2_membrane"/>
    <property type="match status" value="1"/>
</dbReference>
<dbReference type="Proteomes" id="UP000193411">
    <property type="component" value="Unassembled WGS sequence"/>
</dbReference>
<organism evidence="11 12">
    <name type="scientific">Catenaria anguillulae PL171</name>
    <dbReference type="NCBI Taxonomy" id="765915"/>
    <lineage>
        <taxon>Eukaryota</taxon>
        <taxon>Fungi</taxon>
        <taxon>Fungi incertae sedis</taxon>
        <taxon>Blastocladiomycota</taxon>
        <taxon>Blastocladiomycetes</taxon>
        <taxon>Blastocladiales</taxon>
        <taxon>Catenariaceae</taxon>
        <taxon>Catenaria</taxon>
    </lineage>
</organism>
<evidence type="ECO:0000256" key="3">
    <source>
        <dbReference type="ARBA" id="ARBA00022692"/>
    </source>
</evidence>
<protein>
    <recommendedName>
        <fullName evidence="10">ABC transporter domain-containing protein</fullName>
    </recommendedName>
</protein>
<dbReference type="Pfam" id="PF00005">
    <property type="entry name" value="ABC_tran"/>
    <property type="match status" value="1"/>
</dbReference>
<dbReference type="GO" id="GO:0140359">
    <property type="term" value="F:ABC-type transporter activity"/>
    <property type="evidence" value="ECO:0007669"/>
    <property type="project" value="InterPro"/>
</dbReference>
<dbReference type="GO" id="GO:0016887">
    <property type="term" value="F:ATP hydrolysis activity"/>
    <property type="evidence" value="ECO:0007669"/>
    <property type="project" value="InterPro"/>
</dbReference>
<dbReference type="PANTHER" id="PTHR48041:SF139">
    <property type="entry name" value="PROTEIN SCARLET"/>
    <property type="match status" value="1"/>
</dbReference>
<dbReference type="InterPro" id="IPR043926">
    <property type="entry name" value="ABCG_dom"/>
</dbReference>
<dbReference type="PROSITE" id="PS00211">
    <property type="entry name" value="ABC_TRANSPORTER_1"/>
    <property type="match status" value="1"/>
</dbReference>
<keyword evidence="6 9" id="KW-1133">Transmembrane helix</keyword>
<name>A0A1Y2H8X9_9FUNG</name>
<dbReference type="GO" id="GO:0005524">
    <property type="term" value="F:ATP binding"/>
    <property type="evidence" value="ECO:0007669"/>
    <property type="project" value="UniProtKB-KW"/>
</dbReference>
<evidence type="ECO:0000256" key="4">
    <source>
        <dbReference type="ARBA" id="ARBA00022741"/>
    </source>
</evidence>
<dbReference type="SMART" id="SM00382">
    <property type="entry name" value="AAA"/>
    <property type="match status" value="1"/>
</dbReference>
<dbReference type="InterPro" id="IPR003439">
    <property type="entry name" value="ABC_transporter-like_ATP-bd"/>
</dbReference>
<feature type="domain" description="ABC transporter" evidence="10">
    <location>
        <begin position="202"/>
        <end position="447"/>
    </location>
</feature>
<dbReference type="InterPro" id="IPR050352">
    <property type="entry name" value="ABCG_transporters"/>
</dbReference>
<evidence type="ECO:0000256" key="1">
    <source>
        <dbReference type="ARBA" id="ARBA00004141"/>
    </source>
</evidence>
<feature type="transmembrane region" description="Helical" evidence="9">
    <location>
        <begin position="707"/>
        <end position="729"/>
    </location>
</feature>
<feature type="transmembrane region" description="Helical" evidence="9">
    <location>
        <begin position="496"/>
        <end position="519"/>
    </location>
</feature>
<dbReference type="CDD" id="cd03213">
    <property type="entry name" value="ABCG_EPDR"/>
    <property type="match status" value="1"/>
</dbReference>
<feature type="region of interest" description="Disordered" evidence="8">
    <location>
        <begin position="170"/>
        <end position="198"/>
    </location>
</feature>
<feature type="transmembrane region" description="Helical" evidence="9">
    <location>
        <begin position="603"/>
        <end position="621"/>
    </location>
</feature>
<dbReference type="InterPro" id="IPR027417">
    <property type="entry name" value="P-loop_NTPase"/>
</dbReference>
<keyword evidence="3 9" id="KW-0812">Transmembrane</keyword>
<evidence type="ECO:0000259" key="10">
    <source>
        <dbReference type="PROSITE" id="PS50893"/>
    </source>
</evidence>
<comment type="subcellular location">
    <subcellularLocation>
        <location evidence="1">Membrane</location>
        <topology evidence="1">Multi-pass membrane protein</topology>
    </subcellularLocation>
</comment>
<keyword evidence="4" id="KW-0547">Nucleotide-binding</keyword>
<dbReference type="PANTHER" id="PTHR48041">
    <property type="entry name" value="ABC TRANSPORTER G FAMILY MEMBER 28"/>
    <property type="match status" value="1"/>
</dbReference>
<feature type="transmembrane region" description="Helical" evidence="9">
    <location>
        <begin position="531"/>
        <end position="553"/>
    </location>
</feature>
<accession>A0A1Y2H8X9</accession>
<dbReference type="SUPFAM" id="SSF52540">
    <property type="entry name" value="P-loop containing nucleoside triphosphate hydrolases"/>
    <property type="match status" value="1"/>
</dbReference>
<evidence type="ECO:0000313" key="11">
    <source>
        <dbReference type="EMBL" id="ORZ31037.1"/>
    </source>
</evidence>
<keyword evidence="7 9" id="KW-0472">Membrane</keyword>
<feature type="transmembrane region" description="Helical" evidence="9">
    <location>
        <begin position="573"/>
        <end position="597"/>
    </location>
</feature>
<dbReference type="EMBL" id="MCFL01000069">
    <property type="protein sequence ID" value="ORZ31037.1"/>
    <property type="molecule type" value="Genomic_DNA"/>
</dbReference>
<feature type="region of interest" description="Disordered" evidence="8">
    <location>
        <begin position="116"/>
        <end position="143"/>
    </location>
</feature>
<evidence type="ECO:0000256" key="8">
    <source>
        <dbReference type="SAM" id="MobiDB-lite"/>
    </source>
</evidence>
<reference evidence="11 12" key="1">
    <citation type="submission" date="2016-07" db="EMBL/GenBank/DDBJ databases">
        <title>Pervasive Adenine N6-methylation of Active Genes in Fungi.</title>
        <authorList>
            <consortium name="DOE Joint Genome Institute"/>
            <person name="Mondo S.J."/>
            <person name="Dannebaum R.O."/>
            <person name="Kuo R.C."/>
            <person name="Labutti K."/>
            <person name="Haridas S."/>
            <person name="Kuo A."/>
            <person name="Salamov A."/>
            <person name="Ahrendt S.R."/>
            <person name="Lipzen A."/>
            <person name="Sullivan W."/>
            <person name="Andreopoulos W.B."/>
            <person name="Clum A."/>
            <person name="Lindquist E."/>
            <person name="Daum C."/>
            <person name="Ramamoorthy G.K."/>
            <person name="Gryganskyi A."/>
            <person name="Culley D."/>
            <person name="Magnuson J.K."/>
            <person name="James T.Y."/>
            <person name="O'Malley M.A."/>
            <person name="Stajich J.E."/>
            <person name="Spatafora J.W."/>
            <person name="Visel A."/>
            <person name="Grigoriev I.V."/>
        </authorList>
    </citation>
    <scope>NUCLEOTIDE SEQUENCE [LARGE SCALE GENOMIC DNA]</scope>
    <source>
        <strain evidence="11 12">PL171</strain>
    </source>
</reference>
<dbReference type="InterPro" id="IPR013525">
    <property type="entry name" value="ABC2_TM"/>
</dbReference>
<feature type="compositionally biased region" description="Gly residues" evidence="8">
    <location>
        <begin position="175"/>
        <end position="185"/>
    </location>
</feature>
<evidence type="ECO:0000256" key="5">
    <source>
        <dbReference type="ARBA" id="ARBA00022840"/>
    </source>
</evidence>
<feature type="compositionally biased region" description="Polar residues" evidence="8">
    <location>
        <begin position="117"/>
        <end position="136"/>
    </location>
</feature>
<dbReference type="Pfam" id="PF19055">
    <property type="entry name" value="ABC2_membrane_7"/>
    <property type="match status" value="1"/>
</dbReference>
<proteinExistence type="predicted"/>
<dbReference type="InterPro" id="IPR003593">
    <property type="entry name" value="AAA+_ATPase"/>
</dbReference>
<keyword evidence="5" id="KW-0067">ATP-binding</keyword>
<evidence type="ECO:0000313" key="12">
    <source>
        <dbReference type="Proteomes" id="UP000193411"/>
    </source>
</evidence>
<evidence type="ECO:0000256" key="9">
    <source>
        <dbReference type="SAM" id="Phobius"/>
    </source>
</evidence>
<evidence type="ECO:0000256" key="6">
    <source>
        <dbReference type="ARBA" id="ARBA00022989"/>
    </source>
</evidence>
<dbReference type="GO" id="GO:0016020">
    <property type="term" value="C:membrane"/>
    <property type="evidence" value="ECO:0007669"/>
    <property type="project" value="UniProtKB-SubCell"/>
</dbReference>
<keyword evidence="2" id="KW-0813">Transport</keyword>
<dbReference type="OrthoDB" id="66620at2759"/>
<dbReference type="AlphaFoldDB" id="A0A1Y2H8X9"/>